<evidence type="ECO:0000256" key="7">
    <source>
        <dbReference type="HAMAP-Rule" id="MF_00210"/>
    </source>
</evidence>
<dbReference type="InterPro" id="IPR013792">
    <property type="entry name" value="RNA3'P_cycl/enolpyr_Trfase_a/b"/>
</dbReference>
<keyword evidence="4 7" id="KW-0808">Transferase</keyword>
<evidence type="ECO:0000256" key="3">
    <source>
        <dbReference type="ARBA" id="ARBA00022605"/>
    </source>
</evidence>
<feature type="domain" description="Enolpyruvate transferase" evidence="8">
    <location>
        <begin position="27"/>
        <end position="458"/>
    </location>
</feature>
<dbReference type="GO" id="GO:0005737">
    <property type="term" value="C:cytoplasm"/>
    <property type="evidence" value="ECO:0007669"/>
    <property type="project" value="UniProtKB-SubCell"/>
</dbReference>
<feature type="binding site" evidence="7">
    <location>
        <position position="148"/>
    </location>
    <ligand>
        <name>phosphoenolpyruvate</name>
        <dbReference type="ChEBI" id="CHEBI:58702"/>
    </ligand>
</feature>
<dbReference type="InterPro" id="IPR001986">
    <property type="entry name" value="Enolpyruvate_Tfrase_dom"/>
</dbReference>
<dbReference type="UniPathway" id="UPA00053">
    <property type="reaction ID" value="UER00089"/>
</dbReference>
<dbReference type="RefSeq" id="WP_083943881.1">
    <property type="nucleotide sequence ID" value="NZ_FTMS01000010.1"/>
</dbReference>
<evidence type="ECO:0000256" key="6">
    <source>
        <dbReference type="ARBA" id="ARBA00044633"/>
    </source>
</evidence>
<feature type="binding site" evidence="7">
    <location>
        <position position="39"/>
    </location>
    <ligand>
        <name>phosphoenolpyruvate</name>
        <dbReference type="ChEBI" id="CHEBI:58702"/>
    </ligand>
</feature>
<evidence type="ECO:0000256" key="2">
    <source>
        <dbReference type="ARBA" id="ARBA00009948"/>
    </source>
</evidence>
<dbReference type="PIRSF" id="PIRSF000505">
    <property type="entry name" value="EPSPS"/>
    <property type="match status" value="1"/>
</dbReference>
<dbReference type="PROSITE" id="PS00885">
    <property type="entry name" value="EPSP_SYNTHASE_2"/>
    <property type="match status" value="1"/>
</dbReference>
<comment type="subunit">
    <text evidence="7">Monomer.</text>
</comment>
<dbReference type="EMBL" id="FTMS01000010">
    <property type="protein sequence ID" value="SIQ54925.1"/>
    <property type="molecule type" value="Genomic_DNA"/>
</dbReference>
<feature type="binding site" evidence="7">
    <location>
        <position position="343"/>
    </location>
    <ligand>
        <name>3-phosphoshikimate</name>
        <dbReference type="ChEBI" id="CHEBI:145989"/>
    </ligand>
</feature>
<evidence type="ECO:0000256" key="1">
    <source>
        <dbReference type="ARBA" id="ARBA00004811"/>
    </source>
</evidence>
<reference evidence="9 10" key="1">
    <citation type="submission" date="2017-01" db="EMBL/GenBank/DDBJ databases">
        <authorList>
            <person name="Mah S.A."/>
            <person name="Swanson W.J."/>
            <person name="Moy G.W."/>
            <person name="Vacquier V.D."/>
        </authorList>
    </citation>
    <scope>NUCLEOTIDE SEQUENCE [LARGE SCALE GENOMIC DNA]</scope>
    <source>
        <strain evidence="9 10">ASpG1</strain>
    </source>
</reference>
<comment type="pathway">
    <text evidence="1 7">Metabolic intermediate biosynthesis; chorismate biosynthesis; chorismate from D-erythrose 4-phosphate and phosphoenolpyruvate: step 6/7.</text>
</comment>
<dbReference type="AlphaFoldDB" id="A0A1N6TNK7"/>
<feature type="binding site" evidence="7">
    <location>
        <position position="370"/>
    </location>
    <ligand>
        <name>3-phosphoshikimate</name>
        <dbReference type="ChEBI" id="CHEBI:145989"/>
    </ligand>
</feature>
<dbReference type="GO" id="GO:0008652">
    <property type="term" value="P:amino acid biosynthetic process"/>
    <property type="evidence" value="ECO:0007669"/>
    <property type="project" value="UniProtKB-KW"/>
</dbReference>
<dbReference type="CDD" id="cd01556">
    <property type="entry name" value="EPSP_synthase"/>
    <property type="match status" value="1"/>
</dbReference>
<dbReference type="STRING" id="159291.SAMN05920897_110124"/>
<dbReference type="InterPro" id="IPR036968">
    <property type="entry name" value="Enolpyruvate_Tfrase_sf"/>
</dbReference>
<feature type="binding site" evidence="7">
    <location>
        <position position="374"/>
    </location>
    <ligand>
        <name>phosphoenolpyruvate</name>
        <dbReference type="ChEBI" id="CHEBI:58702"/>
    </ligand>
</feature>
<evidence type="ECO:0000256" key="4">
    <source>
        <dbReference type="ARBA" id="ARBA00022679"/>
    </source>
</evidence>
<evidence type="ECO:0000259" key="8">
    <source>
        <dbReference type="Pfam" id="PF00275"/>
    </source>
</evidence>
<feature type="binding site" evidence="7">
    <location>
        <position position="192"/>
    </location>
    <ligand>
        <name>3-phosphoshikimate</name>
        <dbReference type="ChEBI" id="CHEBI:145989"/>
    </ligand>
</feature>
<gene>
    <name evidence="7" type="primary">aroA</name>
    <name evidence="9" type="ORF">SAMN05920897_110124</name>
</gene>
<comment type="catalytic activity">
    <reaction evidence="6">
        <text>3-phosphoshikimate + phosphoenolpyruvate = 5-O-(1-carboxyvinyl)-3-phosphoshikimate + phosphate</text>
        <dbReference type="Rhea" id="RHEA:21256"/>
        <dbReference type="ChEBI" id="CHEBI:43474"/>
        <dbReference type="ChEBI" id="CHEBI:57701"/>
        <dbReference type="ChEBI" id="CHEBI:58702"/>
        <dbReference type="ChEBI" id="CHEBI:145989"/>
        <dbReference type="EC" id="2.5.1.19"/>
    </reaction>
    <physiologicalReaction direction="left-to-right" evidence="6">
        <dbReference type="Rhea" id="RHEA:21257"/>
    </physiologicalReaction>
</comment>
<feature type="binding site" evidence="7">
    <location>
        <position position="120"/>
    </location>
    <ligand>
        <name>phosphoenolpyruvate</name>
        <dbReference type="ChEBI" id="CHEBI:58702"/>
    </ligand>
</feature>
<feature type="binding site" evidence="7">
    <location>
        <position position="191"/>
    </location>
    <ligand>
        <name>3-phosphoshikimate</name>
        <dbReference type="ChEBI" id="CHEBI:145989"/>
    </ligand>
</feature>
<dbReference type="PANTHER" id="PTHR21090">
    <property type="entry name" value="AROM/DEHYDROQUINATE SYNTHASE"/>
    <property type="match status" value="1"/>
</dbReference>
<comment type="caution">
    <text evidence="7">Lacks conserved residue(s) required for the propagation of feature annotation.</text>
</comment>
<feature type="binding site" evidence="7">
    <location>
        <position position="190"/>
    </location>
    <ligand>
        <name>3-phosphoshikimate</name>
        <dbReference type="ChEBI" id="CHEBI:145989"/>
    </ligand>
</feature>
<feature type="binding site" evidence="7">
    <location>
        <position position="40"/>
    </location>
    <ligand>
        <name>3-phosphoshikimate</name>
        <dbReference type="ChEBI" id="CHEBI:145989"/>
    </ligand>
</feature>
<keyword evidence="7" id="KW-0963">Cytoplasm</keyword>
<evidence type="ECO:0000313" key="9">
    <source>
        <dbReference type="EMBL" id="SIQ54925.1"/>
    </source>
</evidence>
<keyword evidence="5 7" id="KW-0057">Aromatic amino acid biosynthesis</keyword>
<accession>A0A1N6TNK7</accession>
<evidence type="ECO:0000256" key="5">
    <source>
        <dbReference type="ARBA" id="ARBA00023141"/>
    </source>
</evidence>
<dbReference type="InterPro" id="IPR023193">
    <property type="entry name" value="EPSP_synthase_CS"/>
</dbReference>
<sequence>MIGLSGFYVEEAGIIHPTEAGLTVSPARAAGTVVVPSSKSHTIRALLIAACADGISHIANCLDSADARSCIAALEVLGCSVEETGRSATGVSLAVTPPPGGILSSRPEAEPLSLDVGNSGTTLYLLAALAAQREQPVTFDGDRSIRSRDAGPLLKALTEMGATLTGGPRAPFTLQGPLRPGTCISFPSPTSQFLSALLLTAPLIPASGPDPEPTVLEPQVLHERPYVDMTCWWLEAQHISLERQEYQRFIIPPGQHYQPVRTSLPGDYSSATFWFAAAAVTGGTITVEGLEPEDVQGDRKVLDIFSALGCTVQWHRSDASTPAVSVTGPITRGGTFDLNAMPDALPALAAAACYAPEPVSLTNVPQAREKETDRIDVMTRELTALGALIEEHPDGMTVKPRKATCSGQPPLEGGTLHSHGDHRVAMAGAVAALGAAAPVRIIDAEAAAVTYPAFFAELARLAPGSLLPGRTEPPAEGLA</sequence>
<dbReference type="GO" id="GO:0009073">
    <property type="term" value="P:aromatic amino acid family biosynthetic process"/>
    <property type="evidence" value="ECO:0007669"/>
    <property type="project" value="UniProtKB-KW"/>
</dbReference>
<dbReference type="EC" id="2.5.1.19" evidence="7"/>
<dbReference type="InterPro" id="IPR006264">
    <property type="entry name" value="EPSP_synthase"/>
</dbReference>
<dbReference type="Proteomes" id="UP000186400">
    <property type="component" value="Unassembled WGS sequence"/>
</dbReference>
<protein>
    <recommendedName>
        <fullName evidence="7">3-phosphoshikimate 1-carboxyvinyltransferase</fullName>
        <ecNumber evidence="7">2.5.1.19</ecNumber>
    </recommendedName>
    <alternativeName>
        <fullName evidence="7">5-enolpyruvylshikimate-3-phosphate synthase</fullName>
        <shortName evidence="7">EPSP synthase</shortName>
        <shortName evidence="7">EPSPS</shortName>
    </alternativeName>
</protein>
<feature type="binding site" evidence="7">
    <location>
        <position position="44"/>
    </location>
    <ligand>
        <name>3-phosphoshikimate</name>
        <dbReference type="ChEBI" id="CHEBI:145989"/>
    </ligand>
</feature>
<feature type="binding site" evidence="7">
    <location>
        <position position="192"/>
    </location>
    <ligand>
        <name>phosphoenolpyruvate</name>
        <dbReference type="ChEBI" id="CHEBI:58702"/>
    </ligand>
</feature>
<feature type="binding site" evidence="7">
    <location>
        <position position="366"/>
    </location>
    <ligand>
        <name>3-phosphoshikimate</name>
        <dbReference type="ChEBI" id="CHEBI:145989"/>
    </ligand>
</feature>
<dbReference type="NCBIfam" id="TIGR01356">
    <property type="entry name" value="aroA"/>
    <property type="match status" value="1"/>
</dbReference>
<feature type="active site" description="Proton acceptor" evidence="7">
    <location>
        <position position="343"/>
    </location>
</feature>
<organism evidence="9 10">
    <name type="scientific">Alkalispirochaeta americana</name>
    <dbReference type="NCBI Taxonomy" id="159291"/>
    <lineage>
        <taxon>Bacteria</taxon>
        <taxon>Pseudomonadati</taxon>
        <taxon>Spirochaetota</taxon>
        <taxon>Spirochaetia</taxon>
        <taxon>Spirochaetales</taxon>
        <taxon>Spirochaetaceae</taxon>
        <taxon>Alkalispirochaeta</taxon>
    </lineage>
</organism>
<comment type="similarity">
    <text evidence="2 7">Belongs to the EPSP synthase family.</text>
</comment>
<dbReference type="Gene3D" id="3.65.10.10">
    <property type="entry name" value="Enolpyruvate transferase domain"/>
    <property type="match status" value="2"/>
</dbReference>
<keyword evidence="3 7" id="KW-0028">Amino-acid biosynthesis</keyword>
<dbReference type="OrthoDB" id="9809920at2"/>
<dbReference type="PANTHER" id="PTHR21090:SF5">
    <property type="entry name" value="PENTAFUNCTIONAL AROM POLYPEPTIDE"/>
    <property type="match status" value="1"/>
</dbReference>
<dbReference type="GO" id="GO:0009423">
    <property type="term" value="P:chorismate biosynthetic process"/>
    <property type="evidence" value="ECO:0007669"/>
    <property type="project" value="UniProtKB-UniRule"/>
</dbReference>
<dbReference type="Pfam" id="PF00275">
    <property type="entry name" value="EPSP_synthase"/>
    <property type="match status" value="1"/>
</dbReference>
<evidence type="ECO:0000313" key="10">
    <source>
        <dbReference type="Proteomes" id="UP000186400"/>
    </source>
</evidence>
<dbReference type="GO" id="GO:0003866">
    <property type="term" value="F:3-phosphoshikimate 1-carboxyvinyltransferase activity"/>
    <property type="evidence" value="ECO:0007669"/>
    <property type="project" value="UniProtKB-UniRule"/>
</dbReference>
<keyword evidence="10" id="KW-1185">Reference proteome</keyword>
<feature type="binding site" evidence="7">
    <location>
        <position position="39"/>
    </location>
    <ligand>
        <name>3-phosphoshikimate</name>
        <dbReference type="ChEBI" id="CHEBI:145989"/>
    </ligand>
</feature>
<dbReference type="HAMAP" id="MF_00210">
    <property type="entry name" value="EPSP_synth"/>
    <property type="match status" value="1"/>
</dbReference>
<comment type="subcellular location">
    <subcellularLocation>
        <location evidence="7">Cytoplasm</location>
    </subcellularLocation>
</comment>
<proteinExistence type="inferred from homology"/>
<feature type="binding site" evidence="7">
    <location>
        <position position="423"/>
    </location>
    <ligand>
        <name>phosphoenolpyruvate</name>
        <dbReference type="ChEBI" id="CHEBI:58702"/>
    </ligand>
</feature>
<name>A0A1N6TNK7_9SPIO</name>
<comment type="function">
    <text evidence="7">Catalyzes the transfer of the enolpyruvyl moiety of phosphoenolpyruvate (PEP) to the 5-hydroxyl of shikimate-3-phosphate (S3P) to produce enolpyruvyl shikimate-3-phosphate and inorganic phosphate.</text>
</comment>
<dbReference type="SUPFAM" id="SSF55205">
    <property type="entry name" value="EPT/RTPC-like"/>
    <property type="match status" value="1"/>
</dbReference>